<dbReference type="GO" id="GO:0046872">
    <property type="term" value="F:metal ion binding"/>
    <property type="evidence" value="ECO:0007669"/>
    <property type="project" value="UniProtKB-KW"/>
</dbReference>
<dbReference type="InterPro" id="IPR033749">
    <property type="entry name" value="Polyprenyl_synt_CS"/>
</dbReference>
<name>A0A7W9PAH1_9NOCA</name>
<reference evidence="5 6" key="1">
    <citation type="submission" date="2020-08" db="EMBL/GenBank/DDBJ databases">
        <title>Sequencing the genomes of 1000 actinobacteria strains.</title>
        <authorList>
            <person name="Klenk H.-P."/>
        </authorList>
    </citation>
    <scope>NUCLEOTIDE SEQUENCE [LARGE SCALE GENOMIC DNA]</scope>
    <source>
        <strain evidence="5 6">DSM 43582</strain>
    </source>
</reference>
<dbReference type="Pfam" id="PF00348">
    <property type="entry name" value="polyprenyl_synt"/>
    <property type="match status" value="1"/>
</dbReference>
<protein>
    <submittedName>
        <fullName evidence="5">Geranylgeranyl diphosphate synthase type I</fullName>
        <ecNumber evidence="5">2.5.1.1</ecNumber>
        <ecNumber evidence="5">2.5.1.10</ecNumber>
        <ecNumber evidence="5">2.5.1.29</ecNumber>
    </submittedName>
</protein>
<dbReference type="PANTHER" id="PTHR12001:SF71">
    <property type="entry name" value="(2E,6E)-FARNESYL DIPHOSPHATE SYNTHASE"/>
    <property type="match status" value="1"/>
</dbReference>
<dbReference type="EC" id="2.5.1.1" evidence="5"/>
<dbReference type="SFLD" id="SFLDG01017">
    <property type="entry name" value="Polyprenyl_Transferase_Like"/>
    <property type="match status" value="1"/>
</dbReference>
<evidence type="ECO:0000313" key="6">
    <source>
        <dbReference type="Proteomes" id="UP000540412"/>
    </source>
</evidence>
<dbReference type="Gene3D" id="1.10.600.10">
    <property type="entry name" value="Farnesyl Diphosphate Synthase"/>
    <property type="match status" value="1"/>
</dbReference>
<dbReference type="PROSITE" id="PS00444">
    <property type="entry name" value="POLYPRENYL_SYNTHASE_2"/>
    <property type="match status" value="1"/>
</dbReference>
<dbReference type="GO" id="GO:0004337">
    <property type="term" value="F:(2E,6E)-farnesyl diphosphate synthase activity"/>
    <property type="evidence" value="ECO:0007669"/>
    <property type="project" value="UniProtKB-EC"/>
</dbReference>
<dbReference type="PROSITE" id="PS00723">
    <property type="entry name" value="POLYPRENYL_SYNTHASE_1"/>
    <property type="match status" value="1"/>
</dbReference>
<comment type="pathway">
    <text evidence="1">Isoprenoid biosynthesis.</text>
</comment>
<dbReference type="GO" id="GO:0008299">
    <property type="term" value="P:isoprenoid biosynthetic process"/>
    <property type="evidence" value="ECO:0007669"/>
    <property type="project" value="InterPro"/>
</dbReference>
<dbReference type="RefSeq" id="WP_051162365.1">
    <property type="nucleotide sequence ID" value="NZ_JACHIT010000001.1"/>
</dbReference>
<evidence type="ECO:0000313" key="5">
    <source>
        <dbReference type="EMBL" id="MBB5912119.1"/>
    </source>
</evidence>
<sequence>MTTTTAAKVDTGSDAVREALRQAVNRLDDTIRPVVSYHFGWCDEHGRPVRTNGGKSLRSRLVLHAARAVGGDDARALPGAAAVELVHNFSLVHDDLMDRDATRRHRPTVWAVWGDAVAVLAGDAMLSLAPEVLLESGSPQAVPAARMIGAATRELIRGQAADVGFEHRDNVTLAECVRMATGKTAALLAASASIGAVLSGAPPRSVTAMKHFGHHLGLAFQLVDDLLGIWGDPETTGKPVCSDLRSRKKSLPVVRTLEAGGPAGRELALLLAQPDALTEAQLRTAADLVDRGGGRRWARAEARRRITLAERSLAVVPMAETARRDLTDLANFIVERSA</sequence>
<keyword evidence="6" id="KW-1185">Reference proteome</keyword>
<organism evidence="5 6">
    <name type="scientific">Nocardia transvalensis</name>
    <dbReference type="NCBI Taxonomy" id="37333"/>
    <lineage>
        <taxon>Bacteria</taxon>
        <taxon>Bacillati</taxon>
        <taxon>Actinomycetota</taxon>
        <taxon>Actinomycetes</taxon>
        <taxon>Mycobacteriales</taxon>
        <taxon>Nocardiaceae</taxon>
        <taxon>Nocardia</taxon>
    </lineage>
</organism>
<dbReference type="InterPro" id="IPR000092">
    <property type="entry name" value="Polyprenyl_synt"/>
</dbReference>
<comment type="caution">
    <text evidence="5">The sequence shown here is derived from an EMBL/GenBank/DDBJ whole genome shotgun (WGS) entry which is preliminary data.</text>
</comment>
<dbReference type="SUPFAM" id="SSF48576">
    <property type="entry name" value="Terpenoid synthases"/>
    <property type="match status" value="1"/>
</dbReference>
<keyword evidence="4 5" id="KW-0808">Transferase</keyword>
<keyword evidence="3" id="KW-0460">Magnesium</keyword>
<dbReference type="PANTHER" id="PTHR12001">
    <property type="entry name" value="GERANYLGERANYL PYROPHOSPHATE SYNTHASE"/>
    <property type="match status" value="1"/>
</dbReference>
<dbReference type="EC" id="2.5.1.10" evidence="5"/>
<accession>A0A7W9PAH1</accession>
<dbReference type="EMBL" id="JACHIT010000001">
    <property type="protein sequence ID" value="MBB5912119.1"/>
    <property type="molecule type" value="Genomic_DNA"/>
</dbReference>
<dbReference type="GO" id="GO:0004311">
    <property type="term" value="F:geranylgeranyl diphosphate synthase activity"/>
    <property type="evidence" value="ECO:0007669"/>
    <property type="project" value="UniProtKB-EC"/>
</dbReference>
<evidence type="ECO:0000256" key="1">
    <source>
        <dbReference type="ARBA" id="ARBA00005128"/>
    </source>
</evidence>
<dbReference type="EC" id="2.5.1.29" evidence="5"/>
<evidence type="ECO:0000256" key="4">
    <source>
        <dbReference type="RuleBase" id="RU004466"/>
    </source>
</evidence>
<gene>
    <name evidence="5" type="ORF">BJY24_000986</name>
</gene>
<dbReference type="Proteomes" id="UP000540412">
    <property type="component" value="Unassembled WGS sequence"/>
</dbReference>
<keyword evidence="2" id="KW-0479">Metal-binding</keyword>
<dbReference type="InterPro" id="IPR008949">
    <property type="entry name" value="Isoprenoid_synthase_dom_sf"/>
</dbReference>
<comment type="similarity">
    <text evidence="4">Belongs to the FPP/GGPP synthase family.</text>
</comment>
<dbReference type="AlphaFoldDB" id="A0A7W9PAH1"/>
<proteinExistence type="inferred from homology"/>
<evidence type="ECO:0000256" key="2">
    <source>
        <dbReference type="ARBA" id="ARBA00022723"/>
    </source>
</evidence>
<evidence type="ECO:0000256" key="3">
    <source>
        <dbReference type="ARBA" id="ARBA00022842"/>
    </source>
</evidence>
<dbReference type="SFLD" id="SFLDS00005">
    <property type="entry name" value="Isoprenoid_Synthase_Type_I"/>
    <property type="match status" value="1"/>
</dbReference>
<dbReference type="CDD" id="cd00685">
    <property type="entry name" value="Trans_IPPS_HT"/>
    <property type="match status" value="1"/>
</dbReference>
<dbReference type="GO" id="GO:0004161">
    <property type="term" value="F:dimethylallyltranstransferase activity"/>
    <property type="evidence" value="ECO:0007669"/>
    <property type="project" value="UniProtKB-EC"/>
</dbReference>